<proteinExistence type="predicted"/>
<organism evidence="2">
    <name type="scientific">Trypanosoma vivax (strain Y486)</name>
    <dbReference type="NCBI Taxonomy" id="1055687"/>
    <lineage>
        <taxon>Eukaryota</taxon>
        <taxon>Discoba</taxon>
        <taxon>Euglenozoa</taxon>
        <taxon>Kinetoplastea</taxon>
        <taxon>Metakinetoplastina</taxon>
        <taxon>Trypanosomatida</taxon>
        <taxon>Trypanosomatidae</taxon>
        <taxon>Trypanosoma</taxon>
        <taxon>Duttonella</taxon>
    </lineage>
</organism>
<sequence>MRGNGARALQEEKTLLQELSKLFHVARANAREQRIIKRAATSREGDGKPKNAVSSARQKPGLKAGHKANKCTSRARKSKNGGTVWVVLKGGLAQVPTSGMTGVIAHNTEFRGRLSERRRLEALETAEVYVQTAWQQAQEAGLLLPDGSAPSGDEGLLYLREQYHVASGMLRREPVGQHLKQLVECSIPTTFKNDEVPFSSTSGATVYDKDTWADIITRENVILKRFNSRLSGVDSTDQILNEAENVASKFYFPVAEPLAPVGSTAAQSTNSSNSIEVLHGEQVRDIVPTKCIVRIRGSNGKKHTTILSTAKSVNSFKTNFMKIIRKEVSGSMLSRGAEAVEERQRQGGATPDNAAGSVPRKRGNKKRK</sequence>
<dbReference type="EMBL" id="HE573018">
    <property type="protein sequence ID" value="CCC46612.1"/>
    <property type="molecule type" value="Genomic_DNA"/>
</dbReference>
<dbReference type="VEuPathDB" id="TriTrypDB:TvY486_0200310"/>
<evidence type="ECO:0000313" key="2">
    <source>
        <dbReference type="EMBL" id="CCC46612.1"/>
    </source>
</evidence>
<feature type="region of interest" description="Disordered" evidence="1">
    <location>
        <begin position="38"/>
        <end position="77"/>
    </location>
</feature>
<feature type="compositionally biased region" description="Basic and acidic residues" evidence="1">
    <location>
        <begin position="38"/>
        <end position="49"/>
    </location>
</feature>
<dbReference type="OMA" id="WIVLKGG"/>
<evidence type="ECO:0000256" key="1">
    <source>
        <dbReference type="SAM" id="MobiDB-lite"/>
    </source>
</evidence>
<name>G0TRP1_TRYVY</name>
<dbReference type="AlphaFoldDB" id="G0TRP1"/>
<feature type="compositionally biased region" description="Basic residues" evidence="1">
    <location>
        <begin position="64"/>
        <end position="77"/>
    </location>
</feature>
<gene>
    <name evidence="2" type="ORF">TVY486_0200310</name>
</gene>
<feature type="compositionally biased region" description="Basic residues" evidence="1">
    <location>
        <begin position="359"/>
        <end position="368"/>
    </location>
</feature>
<protein>
    <submittedName>
        <fullName evidence="2">Uncharacterized protein</fullName>
    </submittedName>
</protein>
<accession>G0TRP1</accession>
<reference evidence="2" key="1">
    <citation type="journal article" date="2012" name="Proc. Natl. Acad. Sci. U.S.A.">
        <title>Antigenic diversity is generated by distinct evolutionary mechanisms in African trypanosome species.</title>
        <authorList>
            <person name="Jackson A.P."/>
            <person name="Berry A."/>
            <person name="Aslett M."/>
            <person name="Allison H.C."/>
            <person name="Burton P."/>
            <person name="Vavrova-Anderson J."/>
            <person name="Brown R."/>
            <person name="Browne H."/>
            <person name="Corton N."/>
            <person name="Hauser H."/>
            <person name="Gamble J."/>
            <person name="Gilderthorp R."/>
            <person name="Marcello L."/>
            <person name="McQuillan J."/>
            <person name="Otto T.D."/>
            <person name="Quail M.A."/>
            <person name="Sanders M.J."/>
            <person name="van Tonder A."/>
            <person name="Ginger M.L."/>
            <person name="Field M.C."/>
            <person name="Barry J.D."/>
            <person name="Hertz-Fowler C."/>
            <person name="Berriman M."/>
        </authorList>
    </citation>
    <scope>NUCLEOTIDE SEQUENCE</scope>
    <source>
        <strain evidence="2">Y486</strain>
    </source>
</reference>
<feature type="region of interest" description="Disordered" evidence="1">
    <location>
        <begin position="334"/>
        <end position="368"/>
    </location>
</feature>